<keyword evidence="3" id="KW-1185">Reference proteome</keyword>
<dbReference type="RefSeq" id="WP_238330850.1">
    <property type="nucleotide sequence ID" value="NZ_QMDX01000005.1"/>
</dbReference>
<evidence type="ECO:0000313" key="3">
    <source>
        <dbReference type="Proteomes" id="UP000319894"/>
    </source>
</evidence>
<evidence type="ECO:0000256" key="1">
    <source>
        <dbReference type="SAM" id="MobiDB-lite"/>
    </source>
</evidence>
<proteinExistence type="predicted"/>
<feature type="region of interest" description="Disordered" evidence="1">
    <location>
        <begin position="1"/>
        <end position="25"/>
    </location>
</feature>
<reference evidence="2 3" key="1">
    <citation type="submission" date="2018-06" db="EMBL/GenBank/DDBJ databases">
        <title>Natronomonas sp. F16-60 a new haloarchaeon isolated from a solar saltern of Isla Cristina, Huelva, Spain.</title>
        <authorList>
            <person name="Duran-Viseras A."/>
            <person name="Sanchez-Porro C."/>
            <person name="Ventosa A."/>
        </authorList>
    </citation>
    <scope>NUCLEOTIDE SEQUENCE [LARGE SCALE GENOMIC DNA]</scope>
    <source>
        <strain evidence="2 3">F16-60</strain>
    </source>
</reference>
<evidence type="ECO:0000313" key="2">
    <source>
        <dbReference type="EMBL" id="TSD14031.1"/>
    </source>
</evidence>
<name>A0A554N9H7_9EURY</name>
<dbReference type="Proteomes" id="UP000319894">
    <property type="component" value="Unassembled WGS sequence"/>
</dbReference>
<feature type="compositionally biased region" description="Basic and acidic residues" evidence="1">
    <location>
        <begin position="87"/>
        <end position="105"/>
    </location>
</feature>
<comment type="caution">
    <text evidence="2">The sequence shown here is derived from an EMBL/GenBank/DDBJ whole genome shotgun (WGS) entry which is preliminary data.</text>
</comment>
<sequence>MPVRSPWPAEGVDASEPASYDRPLLDAPLPVTDGQPVYLPCHRHAPDLSRFGERLPHGRVEATVDRVAPDPASSMRTPNATAPGRVEFIRKGTKRTRDPLGERTP</sequence>
<organism evidence="2 3">
    <name type="scientific">Haloglomus irregulare</name>
    <dbReference type="NCBI Taxonomy" id="2234134"/>
    <lineage>
        <taxon>Archaea</taxon>
        <taxon>Methanobacteriati</taxon>
        <taxon>Methanobacteriota</taxon>
        <taxon>Stenosarchaea group</taxon>
        <taxon>Halobacteria</taxon>
        <taxon>Halobacteriales</taxon>
        <taxon>Natronomonadaceae</taxon>
        <taxon>Haloglomus</taxon>
    </lineage>
</organism>
<dbReference type="InParanoid" id="A0A554N9H7"/>
<accession>A0A554N9H7</accession>
<protein>
    <submittedName>
        <fullName evidence="2">Uncharacterized protein</fullName>
    </submittedName>
</protein>
<dbReference type="EMBL" id="QMDX01000005">
    <property type="protein sequence ID" value="TSD14031.1"/>
    <property type="molecule type" value="Genomic_DNA"/>
</dbReference>
<gene>
    <name evidence="2" type="ORF">DP107_10350</name>
</gene>
<feature type="region of interest" description="Disordered" evidence="1">
    <location>
        <begin position="68"/>
        <end position="105"/>
    </location>
</feature>
<dbReference type="AlphaFoldDB" id="A0A554N9H7"/>